<dbReference type="Gene3D" id="3.40.50.1260">
    <property type="entry name" value="Phosphoglycerate kinase, N-terminal domain"/>
    <property type="match status" value="2"/>
</dbReference>
<dbReference type="PANTHER" id="PTHR11406:SF23">
    <property type="entry name" value="PHOSPHOGLYCERATE KINASE 1, CHLOROPLASTIC-RELATED"/>
    <property type="match status" value="1"/>
</dbReference>
<keyword evidence="7 13" id="KW-0963">Cytoplasm</keyword>
<comment type="caution">
    <text evidence="13">Lacks conserved residue(s) required for the propagation of feature annotation.</text>
</comment>
<name>A0AA41QS09_9HYPH</name>
<dbReference type="GO" id="GO:0043531">
    <property type="term" value="F:ADP binding"/>
    <property type="evidence" value="ECO:0007669"/>
    <property type="project" value="TreeGrafter"/>
</dbReference>
<dbReference type="PRINTS" id="PR00477">
    <property type="entry name" value="PHGLYCKINASE"/>
</dbReference>
<dbReference type="InterPro" id="IPR015911">
    <property type="entry name" value="Phosphoglycerate_kinase_CS"/>
</dbReference>
<evidence type="ECO:0000256" key="9">
    <source>
        <dbReference type="ARBA" id="ARBA00022741"/>
    </source>
</evidence>
<evidence type="ECO:0000256" key="6">
    <source>
        <dbReference type="ARBA" id="ARBA00016471"/>
    </source>
</evidence>
<dbReference type="PANTHER" id="PTHR11406">
    <property type="entry name" value="PHOSPHOGLYCERATE KINASE"/>
    <property type="match status" value="1"/>
</dbReference>
<evidence type="ECO:0000313" key="18">
    <source>
        <dbReference type="Proteomes" id="UP001156140"/>
    </source>
</evidence>
<organism evidence="17 18">
    <name type="scientific">Paradevosia shaoguanensis</name>
    <dbReference type="NCBI Taxonomy" id="1335043"/>
    <lineage>
        <taxon>Bacteria</taxon>
        <taxon>Pseudomonadati</taxon>
        <taxon>Pseudomonadota</taxon>
        <taxon>Alphaproteobacteria</taxon>
        <taxon>Hyphomicrobiales</taxon>
        <taxon>Devosiaceae</taxon>
        <taxon>Paradevosia</taxon>
    </lineage>
</organism>
<evidence type="ECO:0000256" key="2">
    <source>
        <dbReference type="ARBA" id="ARBA00004838"/>
    </source>
</evidence>
<accession>A0AA41QS09</accession>
<comment type="catalytic activity">
    <reaction evidence="1 13 16">
        <text>(2R)-3-phosphoglycerate + ATP = (2R)-3-phospho-glyceroyl phosphate + ADP</text>
        <dbReference type="Rhea" id="RHEA:14801"/>
        <dbReference type="ChEBI" id="CHEBI:30616"/>
        <dbReference type="ChEBI" id="CHEBI:57604"/>
        <dbReference type="ChEBI" id="CHEBI:58272"/>
        <dbReference type="ChEBI" id="CHEBI:456216"/>
        <dbReference type="EC" id="2.7.2.3"/>
    </reaction>
</comment>
<dbReference type="GO" id="GO:0004618">
    <property type="term" value="F:phosphoglycerate kinase activity"/>
    <property type="evidence" value="ECO:0007669"/>
    <property type="project" value="UniProtKB-UniRule"/>
</dbReference>
<keyword evidence="11 13" id="KW-0067">ATP-binding</keyword>
<comment type="similarity">
    <text evidence="3 13 16">Belongs to the phosphoglycerate kinase family.</text>
</comment>
<protein>
    <recommendedName>
        <fullName evidence="6 13">Phosphoglycerate kinase</fullName>
        <ecNumber evidence="5 13">2.7.2.3</ecNumber>
    </recommendedName>
</protein>
<dbReference type="FunFam" id="3.40.50.1260:FF:000006">
    <property type="entry name" value="Phosphoglycerate kinase"/>
    <property type="match status" value="1"/>
</dbReference>
<dbReference type="GO" id="GO:0005829">
    <property type="term" value="C:cytosol"/>
    <property type="evidence" value="ECO:0007669"/>
    <property type="project" value="TreeGrafter"/>
</dbReference>
<dbReference type="GO" id="GO:0006096">
    <property type="term" value="P:glycolytic process"/>
    <property type="evidence" value="ECO:0007669"/>
    <property type="project" value="UniProtKB-UniRule"/>
</dbReference>
<feature type="binding site" evidence="13">
    <location>
        <position position="154"/>
    </location>
    <ligand>
        <name>substrate</name>
    </ligand>
</feature>
<comment type="subcellular location">
    <subcellularLocation>
        <location evidence="13">Cytoplasm</location>
    </subcellularLocation>
</comment>
<keyword evidence="18" id="KW-1185">Reference proteome</keyword>
<evidence type="ECO:0000313" key="17">
    <source>
        <dbReference type="EMBL" id="MCI0128949.1"/>
    </source>
</evidence>
<feature type="binding site" evidence="14">
    <location>
        <position position="37"/>
    </location>
    <ligand>
        <name>(2R)-3-phosphoglycerate</name>
        <dbReference type="ChEBI" id="CHEBI:58272"/>
    </ligand>
</feature>
<evidence type="ECO:0000256" key="14">
    <source>
        <dbReference type="PIRSR" id="PIRSR000724-1"/>
    </source>
</evidence>
<dbReference type="RefSeq" id="WP_281736958.1">
    <property type="nucleotide sequence ID" value="NZ_JAKETQ010000003.1"/>
</dbReference>
<dbReference type="Proteomes" id="UP001156140">
    <property type="component" value="Unassembled WGS sequence"/>
</dbReference>
<evidence type="ECO:0000256" key="1">
    <source>
        <dbReference type="ARBA" id="ARBA00000642"/>
    </source>
</evidence>
<reference evidence="17" key="1">
    <citation type="submission" date="2022-03" db="EMBL/GenBank/DDBJ databases">
        <title>The complete genome sequence of a Methyloterrigena soli.</title>
        <authorList>
            <person name="Zi Z."/>
        </authorList>
    </citation>
    <scope>NUCLEOTIDE SEQUENCE</scope>
    <source>
        <strain evidence="17">M48</strain>
    </source>
</reference>
<dbReference type="AlphaFoldDB" id="A0AA41QS09"/>
<evidence type="ECO:0000256" key="13">
    <source>
        <dbReference type="HAMAP-Rule" id="MF_00145"/>
    </source>
</evidence>
<dbReference type="EMBL" id="JALAZD010000003">
    <property type="protein sequence ID" value="MCI0128949.1"/>
    <property type="molecule type" value="Genomic_DNA"/>
</dbReference>
<keyword evidence="9 13" id="KW-0547">Nucleotide-binding</keyword>
<dbReference type="FunFam" id="3.40.50.1260:FF:000031">
    <property type="entry name" value="Phosphoglycerate kinase 1"/>
    <property type="match status" value="1"/>
</dbReference>
<evidence type="ECO:0000256" key="8">
    <source>
        <dbReference type="ARBA" id="ARBA00022679"/>
    </source>
</evidence>
<feature type="binding site" evidence="13">
    <location>
        <position position="121"/>
    </location>
    <ligand>
        <name>substrate</name>
    </ligand>
</feature>
<keyword evidence="10 13" id="KW-0418">Kinase</keyword>
<dbReference type="GO" id="GO:0005524">
    <property type="term" value="F:ATP binding"/>
    <property type="evidence" value="ECO:0007669"/>
    <property type="project" value="UniProtKB-KW"/>
</dbReference>
<dbReference type="SUPFAM" id="SSF53748">
    <property type="entry name" value="Phosphoglycerate kinase"/>
    <property type="match status" value="1"/>
</dbReference>
<feature type="binding site" evidence="14">
    <location>
        <position position="154"/>
    </location>
    <ligand>
        <name>(2R)-3-phosphoglycerate</name>
        <dbReference type="ChEBI" id="CHEBI:58272"/>
    </ligand>
</feature>
<dbReference type="HAMAP" id="MF_00145">
    <property type="entry name" value="Phosphoglyc_kinase"/>
    <property type="match status" value="1"/>
</dbReference>
<feature type="binding site" evidence="13">
    <location>
        <position position="37"/>
    </location>
    <ligand>
        <name>substrate</name>
    </ligand>
</feature>
<dbReference type="InterPro" id="IPR036043">
    <property type="entry name" value="Phosphoglycerate_kinase_sf"/>
</dbReference>
<evidence type="ECO:0000256" key="16">
    <source>
        <dbReference type="RuleBase" id="RU000532"/>
    </source>
</evidence>
<feature type="binding site" evidence="14">
    <location>
        <position position="121"/>
    </location>
    <ligand>
        <name>(2R)-3-phosphoglycerate</name>
        <dbReference type="ChEBI" id="CHEBI:58272"/>
    </ligand>
</feature>
<comment type="caution">
    <text evidence="17">The sequence shown here is derived from an EMBL/GenBank/DDBJ whole genome shotgun (WGS) entry which is preliminary data.</text>
</comment>
<proteinExistence type="inferred from homology"/>
<comment type="subunit">
    <text evidence="4 13">Monomer.</text>
</comment>
<comment type="pathway">
    <text evidence="2 13">Carbohydrate degradation; glycolysis; pyruvate from D-glyceraldehyde 3-phosphate: step 2/5.</text>
</comment>
<feature type="binding site" evidence="13 14">
    <location>
        <begin position="22"/>
        <end position="24"/>
    </location>
    <ligand>
        <name>substrate</name>
    </ligand>
</feature>
<evidence type="ECO:0000256" key="7">
    <source>
        <dbReference type="ARBA" id="ARBA00022490"/>
    </source>
</evidence>
<feature type="binding site" evidence="13 15">
    <location>
        <position position="326"/>
    </location>
    <ligand>
        <name>ATP</name>
        <dbReference type="ChEBI" id="CHEBI:30616"/>
    </ligand>
</feature>
<dbReference type="InterPro" id="IPR001576">
    <property type="entry name" value="Phosphoglycerate_kinase"/>
</dbReference>
<feature type="binding site" evidence="13 15">
    <location>
        <position position="204"/>
    </location>
    <ligand>
        <name>ATP</name>
        <dbReference type="ChEBI" id="CHEBI:30616"/>
    </ligand>
</feature>
<gene>
    <name evidence="13" type="primary">pgk</name>
    <name evidence="17" type="ORF">ML536_19115</name>
</gene>
<evidence type="ECO:0000256" key="5">
    <source>
        <dbReference type="ARBA" id="ARBA00013061"/>
    </source>
</evidence>
<keyword evidence="12 13" id="KW-0324">Glycolysis</keyword>
<evidence type="ECO:0000256" key="12">
    <source>
        <dbReference type="ARBA" id="ARBA00023152"/>
    </source>
</evidence>
<dbReference type="GO" id="GO:0006094">
    <property type="term" value="P:gluconeogenesis"/>
    <property type="evidence" value="ECO:0007669"/>
    <property type="project" value="TreeGrafter"/>
</dbReference>
<evidence type="ECO:0000256" key="4">
    <source>
        <dbReference type="ARBA" id="ARBA00011245"/>
    </source>
</evidence>
<evidence type="ECO:0000256" key="3">
    <source>
        <dbReference type="ARBA" id="ARBA00008982"/>
    </source>
</evidence>
<dbReference type="PIRSF" id="PIRSF000724">
    <property type="entry name" value="Pgk"/>
    <property type="match status" value="1"/>
</dbReference>
<dbReference type="PROSITE" id="PS00111">
    <property type="entry name" value="PGLYCERATE_KINASE"/>
    <property type="match status" value="1"/>
</dbReference>
<dbReference type="Pfam" id="PF00162">
    <property type="entry name" value="PGK"/>
    <property type="match status" value="1"/>
</dbReference>
<feature type="binding site" evidence="13 15">
    <location>
        <begin position="356"/>
        <end position="359"/>
    </location>
    <ligand>
        <name>ATP</name>
        <dbReference type="ChEBI" id="CHEBI:30616"/>
    </ligand>
</feature>
<feature type="binding site" evidence="13 14">
    <location>
        <begin position="60"/>
        <end position="63"/>
    </location>
    <ligand>
        <name>substrate</name>
    </ligand>
</feature>
<evidence type="ECO:0000256" key="10">
    <source>
        <dbReference type="ARBA" id="ARBA00022777"/>
    </source>
</evidence>
<dbReference type="EC" id="2.7.2.3" evidence="5 13"/>
<dbReference type="InterPro" id="IPR015824">
    <property type="entry name" value="Phosphoglycerate_kinase_N"/>
</dbReference>
<keyword evidence="8 13" id="KW-0808">Transferase</keyword>
<evidence type="ECO:0000256" key="15">
    <source>
        <dbReference type="PIRSR" id="PIRSR000724-2"/>
    </source>
</evidence>
<sequence>MAGFKTLGDLDLKGKRVLLRADLNVPVADGKVTDATRIERIVPTIREIVKADGKVVLLSHFGRPKGKVDPDYSLEQVAATVADVTGHPVGFVAIDWVDVTNAQKAIEAAPPGSVLLLENTRFHPGEEANDVELAKRMASLGDLYVNDAFSAAHRAHASTEALAHLLPSAAGLAMQAELEALEAGLGNPRKPVIAVVGGAKVSTKIDLLENLVTKVDGLIIGGGMANTFLHALGYGVGKSLAEKDLAETAKRIMETAERHKCAVILPIDGAVAWHFEANAPHRFYGVDAVDPDGMILDVGPSSIERITGAIDDASTVVWNGPLGAFEITPFDAGTVAVARHVAARTKAGKLVSVAGGGDTVAALAHAGVKDDFTYVSTAGGAFLEWMEGKPLPGVEALKAS</sequence>
<evidence type="ECO:0000256" key="11">
    <source>
        <dbReference type="ARBA" id="ARBA00022840"/>
    </source>
</evidence>